<evidence type="ECO:0000256" key="2">
    <source>
        <dbReference type="ARBA" id="ARBA00022737"/>
    </source>
</evidence>
<reference evidence="3 4" key="1">
    <citation type="journal article" date="2015" name="Parasit. Vectors">
        <title>Draft genome of the scabies mite.</title>
        <authorList>
            <person name="Rider S.D.Jr."/>
            <person name="Morgan M.S."/>
            <person name="Arlian L.G."/>
        </authorList>
    </citation>
    <scope>NUCLEOTIDE SEQUENCE [LARGE SCALE GENOMIC DNA]</scope>
    <source>
        <strain evidence="3">Arlian Lab</strain>
    </source>
</reference>
<sequence>MISPRNLGKFFLSNNSDSNQHNLFRLKSCKFETINQNGNDLWPYSRSGHRIVSDENYVYLFGGYNPQVSSRASLPDRAQWERTNPLFKELWRYSKLTRSWQYLETTGDIPSELASHCAVMIDANQLLVYGGSGIPFGYVNSNKMYICNLENLSWSRVSYTNELSNPNNITENSENNDVPEAGYGQALVYDSTNELIYVCGGTTGFHYSLNIHEFNLKTKRWQLLSSTHENIEPRYRHEMVLYRNKLFIFAGGTFNDSFLLEKIPVFDLRSRKWEIKITEPWDSEYGPKIYPSPRYSHGCVQRNNLVYILGGANQNQMFKDTWSLNLDTLKWFNHIGISLPTPCYFHSTTIHHNGFELYVFGGINCMQPQKRSNTLYRCWLGVPTLQRMAMEAIKKYLEYSKGSNSRITLKNICNYLNSMGINHEAIKSRIEKYSIKLV</sequence>
<dbReference type="PANTHER" id="PTHR46428:SF1">
    <property type="entry name" value="KELCH DOMAIN-CONTAINING PROTEIN 10"/>
    <property type="match status" value="1"/>
</dbReference>
<dbReference type="OrthoDB" id="7676067at2759"/>
<keyword evidence="1" id="KW-0880">Kelch repeat</keyword>
<dbReference type="Proteomes" id="UP000616769">
    <property type="component" value="Unassembled WGS sequence"/>
</dbReference>
<dbReference type="GO" id="GO:0032874">
    <property type="term" value="P:positive regulation of stress-activated MAPK cascade"/>
    <property type="evidence" value="ECO:0007669"/>
    <property type="project" value="TreeGrafter"/>
</dbReference>
<dbReference type="SUPFAM" id="SSF117281">
    <property type="entry name" value="Kelch motif"/>
    <property type="match status" value="1"/>
</dbReference>
<dbReference type="AlphaFoldDB" id="A0A131ZZI4"/>
<organism evidence="3 4">
    <name type="scientific">Sarcoptes scabiei</name>
    <name type="common">Itch mite</name>
    <name type="synonym">Acarus scabiei</name>
    <dbReference type="NCBI Taxonomy" id="52283"/>
    <lineage>
        <taxon>Eukaryota</taxon>
        <taxon>Metazoa</taxon>
        <taxon>Ecdysozoa</taxon>
        <taxon>Arthropoda</taxon>
        <taxon>Chelicerata</taxon>
        <taxon>Arachnida</taxon>
        <taxon>Acari</taxon>
        <taxon>Acariformes</taxon>
        <taxon>Sarcoptiformes</taxon>
        <taxon>Astigmata</taxon>
        <taxon>Psoroptidia</taxon>
        <taxon>Sarcoptoidea</taxon>
        <taxon>Sarcoptidae</taxon>
        <taxon>Sarcoptinae</taxon>
        <taxon>Sarcoptes</taxon>
    </lineage>
</organism>
<dbReference type="EMBL" id="JXLN01005383">
    <property type="protein sequence ID" value="KPM03530.1"/>
    <property type="molecule type" value="Genomic_DNA"/>
</dbReference>
<dbReference type="Gene3D" id="2.120.10.80">
    <property type="entry name" value="Kelch-type beta propeller"/>
    <property type="match status" value="2"/>
</dbReference>
<dbReference type="VEuPathDB" id="VectorBase:SSCA007899"/>
<accession>A0A131ZZI4</accession>
<dbReference type="InterPro" id="IPR015915">
    <property type="entry name" value="Kelch-typ_b-propeller"/>
</dbReference>
<evidence type="ECO:0000313" key="4">
    <source>
        <dbReference type="Proteomes" id="UP000616769"/>
    </source>
</evidence>
<proteinExistence type="predicted"/>
<dbReference type="Pfam" id="PF24681">
    <property type="entry name" value="Kelch_KLHDC2_KLHL20_DRC7"/>
    <property type="match status" value="2"/>
</dbReference>
<gene>
    <name evidence="3" type="ORF">QR98_0019630</name>
</gene>
<dbReference type="InterPro" id="IPR052125">
    <property type="entry name" value="KLHDC10"/>
</dbReference>
<evidence type="ECO:0000313" key="3">
    <source>
        <dbReference type="EMBL" id="KPM03530.1"/>
    </source>
</evidence>
<evidence type="ECO:0000256" key="1">
    <source>
        <dbReference type="ARBA" id="ARBA00022441"/>
    </source>
</evidence>
<comment type="caution">
    <text evidence="3">The sequence shown here is derived from an EMBL/GenBank/DDBJ whole genome shotgun (WGS) entry which is preliminary data.</text>
</comment>
<keyword evidence="2" id="KW-0677">Repeat</keyword>
<dbReference type="PANTHER" id="PTHR46428">
    <property type="entry name" value="KELCH DOMAIN-CONTAINING PROTEIN 10"/>
    <property type="match status" value="1"/>
</dbReference>
<protein>
    <submittedName>
        <fullName evidence="3">Kelch domain-containing protein 10-like protein</fullName>
    </submittedName>
</protein>
<name>A0A131ZZI4_SARSC</name>